<dbReference type="GO" id="GO:0016746">
    <property type="term" value="F:acyltransferase activity"/>
    <property type="evidence" value="ECO:0007669"/>
    <property type="project" value="UniProtKB-KW"/>
</dbReference>
<dbReference type="InterPro" id="IPR002123">
    <property type="entry name" value="Plipid/glycerol_acylTrfase"/>
</dbReference>
<gene>
    <name evidence="5" type="ORF">AAAT34_11240</name>
</gene>
<keyword evidence="2" id="KW-0808">Transferase</keyword>
<dbReference type="PANTHER" id="PTHR10434:SF9">
    <property type="entry name" value="PHOSPHOLIPID_GLYCEROL ACYLTRANSFERASE DOMAIN-CONTAINING PROTEIN"/>
    <property type="match status" value="1"/>
</dbReference>
<evidence type="ECO:0000256" key="3">
    <source>
        <dbReference type="ARBA" id="ARBA00023315"/>
    </source>
</evidence>
<evidence type="ECO:0000313" key="6">
    <source>
        <dbReference type="Proteomes" id="UP001487296"/>
    </source>
</evidence>
<dbReference type="Proteomes" id="UP001487296">
    <property type="component" value="Unassembled WGS sequence"/>
</dbReference>
<dbReference type="EMBL" id="JBBNFP010000060">
    <property type="protein sequence ID" value="MEQ2487610.1"/>
    <property type="molecule type" value="Genomic_DNA"/>
</dbReference>
<evidence type="ECO:0000256" key="2">
    <source>
        <dbReference type="ARBA" id="ARBA00022679"/>
    </source>
</evidence>
<dbReference type="PANTHER" id="PTHR10434">
    <property type="entry name" value="1-ACYL-SN-GLYCEROL-3-PHOSPHATE ACYLTRANSFERASE"/>
    <property type="match status" value="1"/>
</dbReference>
<dbReference type="SUPFAM" id="SSF69593">
    <property type="entry name" value="Glycerol-3-phosphate (1)-acyltransferase"/>
    <property type="match status" value="1"/>
</dbReference>
<keyword evidence="6" id="KW-1185">Reference proteome</keyword>
<comment type="pathway">
    <text evidence="1">Lipid metabolism.</text>
</comment>
<evidence type="ECO:0000313" key="5">
    <source>
        <dbReference type="EMBL" id="MEQ2487610.1"/>
    </source>
</evidence>
<name>A0ABV1FT66_9BACT</name>
<sequence length="184" mass="21744">MMRKFCHWLLYRQLGWKKNVTVAHPNKYIICLAPHTSNWDFLIGQLYMRAEGMHTNFLMKKEWFFWPLGPIFRRMGGIPVFRSKHTSMTDHLAEEAKTRQQFGLCITPEGTRSLNPDWKKGFYFIALKAQIPILLYGTDYEKKLINCTESIMPSGDLEKDMRHIKLYFKDFKGKKPENFSIGEV</sequence>
<comment type="caution">
    <text evidence="5">The sequence shown here is derived from an EMBL/GenBank/DDBJ whole genome shotgun (WGS) entry which is preliminary data.</text>
</comment>
<evidence type="ECO:0000256" key="1">
    <source>
        <dbReference type="ARBA" id="ARBA00005189"/>
    </source>
</evidence>
<feature type="domain" description="Phospholipid/glycerol acyltransferase" evidence="4">
    <location>
        <begin position="29"/>
        <end position="138"/>
    </location>
</feature>
<protein>
    <submittedName>
        <fullName evidence="5">1-acyl-sn-glycerol-3-phosphate acyltransferase</fullName>
    </submittedName>
</protein>
<proteinExistence type="predicted"/>
<organism evidence="5 6">
    <name type="scientific">Hallella faecis</name>
    <dbReference type="NCBI Taxonomy" id="2841596"/>
    <lineage>
        <taxon>Bacteria</taxon>
        <taxon>Pseudomonadati</taxon>
        <taxon>Bacteroidota</taxon>
        <taxon>Bacteroidia</taxon>
        <taxon>Bacteroidales</taxon>
        <taxon>Prevotellaceae</taxon>
        <taxon>Hallella</taxon>
    </lineage>
</organism>
<dbReference type="Pfam" id="PF01553">
    <property type="entry name" value="Acyltransferase"/>
    <property type="match status" value="1"/>
</dbReference>
<keyword evidence="3 5" id="KW-0012">Acyltransferase</keyword>
<evidence type="ECO:0000259" key="4">
    <source>
        <dbReference type="SMART" id="SM00563"/>
    </source>
</evidence>
<accession>A0ABV1FT66</accession>
<dbReference type="SMART" id="SM00563">
    <property type="entry name" value="PlsC"/>
    <property type="match status" value="1"/>
</dbReference>
<reference evidence="5 6" key="1">
    <citation type="submission" date="2024-04" db="EMBL/GenBank/DDBJ databases">
        <title>Human intestinal bacterial collection.</title>
        <authorList>
            <person name="Pauvert C."/>
            <person name="Hitch T.C.A."/>
            <person name="Clavel T."/>
        </authorList>
    </citation>
    <scope>NUCLEOTIDE SEQUENCE [LARGE SCALE GENOMIC DNA]</scope>
    <source>
        <strain evidence="5 6">CLA-AA-H145</strain>
    </source>
</reference>